<organism evidence="1 2">
    <name type="scientific">Bifidobacterium thermophilum RBL67</name>
    <dbReference type="NCBI Taxonomy" id="1254439"/>
    <lineage>
        <taxon>Bacteria</taxon>
        <taxon>Bacillati</taxon>
        <taxon>Actinomycetota</taxon>
        <taxon>Actinomycetes</taxon>
        <taxon>Bifidobacteriales</taxon>
        <taxon>Bifidobacteriaceae</taxon>
        <taxon>Bifidobacterium</taxon>
    </lineage>
</organism>
<dbReference type="AlphaFoldDB" id="M4RCG7"/>
<protein>
    <submittedName>
        <fullName evidence="1">Uncharacterized protein</fullName>
    </submittedName>
</protein>
<dbReference type="KEGG" id="btp:D805_0898"/>
<evidence type="ECO:0000313" key="1">
    <source>
        <dbReference type="EMBL" id="AGH41165.1"/>
    </source>
</evidence>
<gene>
    <name evidence="1" type="ORF">D805_0898</name>
</gene>
<sequence length="40" mass="4588">MLCVRYLTYAPACSTWQMPEYLPSFPVFLPVVYVAACVTR</sequence>
<accession>M4RCG7</accession>
<evidence type="ECO:0000313" key="2">
    <source>
        <dbReference type="Proteomes" id="UP000011835"/>
    </source>
</evidence>
<keyword evidence="2" id="KW-1185">Reference proteome</keyword>
<name>M4RCG7_9BIFI</name>
<dbReference type="PATRIC" id="fig|1254439.12.peg.892"/>
<dbReference type="EMBL" id="CP004346">
    <property type="protein sequence ID" value="AGH41165.1"/>
    <property type="molecule type" value="Genomic_DNA"/>
</dbReference>
<dbReference type="Proteomes" id="UP000011835">
    <property type="component" value="Chromosome"/>
</dbReference>
<proteinExistence type="predicted"/>
<reference evidence="1 2" key="1">
    <citation type="journal article" date="2013" name="Genome Announc.">
        <title>Complete Genome Sequence of the Probiotic Bifidobacterium thermophilum Strain RBL67.</title>
        <authorList>
            <person name="Jans C."/>
            <person name="Lacroix C."/>
            <person name="Follador R."/>
            <person name="Stevens M.J."/>
        </authorList>
    </citation>
    <scope>NUCLEOTIDE SEQUENCE [LARGE SCALE GENOMIC DNA]</scope>
    <source>
        <strain evidence="1 2">RBL67</strain>
    </source>
</reference>
<dbReference type="HOGENOM" id="CLU_3285672_0_0_11"/>